<protein>
    <submittedName>
        <fullName evidence="6">TauD/TfdA family dioxygenase</fullName>
        <ecNumber evidence="6">1.14.11.-</ecNumber>
    </submittedName>
</protein>
<dbReference type="AlphaFoldDB" id="A0AB39T6Q5"/>
<sequence length="394" mass="43573">MGGDGALHPQGQRLELAVGDPLDLAACSNGKPVSPLNALTWRDRSSYHPTGPRNWKGPDAMSRTLKWQVVEGKPAITQVAGLTEMTQVRAWLEDVRPQLAAALKEYGAIYLRGLPMATIEDFAQIRDALISERTPYREKTTPRSRLGDDVFSSTDLPAAQSIRMHNENSYTLTFPGRLLFGCLIAPSQGGATPVADCRKVLDALPDQVVEKIRTAGWRLSRSYSEHISTDWQTAFATDDVAEVARYCADNLIGHQWYDDGTLRTSQIRPGIITHPSSGEEVWFNHLLFWNEWALEEDLREALVDEFGRDGLPFNTEFGDGAALSNEDLQAIQAAYDAATVRETWQPGDVMLVDNILTAHGRDPFRGDRKIVVAMGDPVELSECRPTVEPAPAFA</sequence>
<evidence type="ECO:0000259" key="5">
    <source>
        <dbReference type="Pfam" id="PF02668"/>
    </source>
</evidence>
<name>A0AB39T6Q5_9ACTN</name>
<accession>A0AB39T6Q5</accession>
<keyword evidence="2 6" id="KW-0560">Oxidoreductase</keyword>
<dbReference type="PANTHER" id="PTHR10696:SF56">
    <property type="entry name" value="TAUD_TFDA-LIKE DOMAIN-CONTAINING PROTEIN"/>
    <property type="match status" value="1"/>
</dbReference>
<evidence type="ECO:0000256" key="1">
    <source>
        <dbReference type="ARBA" id="ARBA00001954"/>
    </source>
</evidence>
<dbReference type="EMBL" id="CP163444">
    <property type="protein sequence ID" value="XDQ75145.1"/>
    <property type="molecule type" value="Genomic_DNA"/>
</dbReference>
<dbReference type="InterPro" id="IPR003819">
    <property type="entry name" value="TauD/TfdA-like"/>
</dbReference>
<reference evidence="6" key="1">
    <citation type="submission" date="2024-07" db="EMBL/GenBank/DDBJ databases">
        <authorList>
            <person name="Yu S.T."/>
        </authorList>
    </citation>
    <scope>NUCLEOTIDE SEQUENCE</scope>
    <source>
        <strain evidence="6">R44</strain>
    </source>
</reference>
<dbReference type="Gene3D" id="3.60.130.10">
    <property type="entry name" value="Clavaminate synthase-like"/>
    <property type="match status" value="1"/>
</dbReference>
<evidence type="ECO:0000313" key="6">
    <source>
        <dbReference type="EMBL" id="XDQ75145.1"/>
    </source>
</evidence>
<keyword evidence="3" id="KW-0408">Iron</keyword>
<evidence type="ECO:0000256" key="2">
    <source>
        <dbReference type="ARBA" id="ARBA00023002"/>
    </source>
</evidence>
<keyword evidence="4" id="KW-0045">Antibiotic biosynthesis</keyword>
<dbReference type="InterPro" id="IPR050411">
    <property type="entry name" value="AlphaKG_dependent_hydroxylases"/>
</dbReference>
<dbReference type="GO" id="GO:0051213">
    <property type="term" value="F:dioxygenase activity"/>
    <property type="evidence" value="ECO:0007669"/>
    <property type="project" value="UniProtKB-KW"/>
</dbReference>
<proteinExistence type="predicted"/>
<gene>
    <name evidence="6" type="ORF">AB5J54_33490</name>
</gene>
<dbReference type="EC" id="1.14.11.-" evidence="6"/>
<dbReference type="PANTHER" id="PTHR10696">
    <property type="entry name" value="GAMMA-BUTYROBETAINE HYDROXYLASE-RELATED"/>
    <property type="match status" value="1"/>
</dbReference>
<feature type="domain" description="TauD/TfdA-like" evidence="5">
    <location>
        <begin position="87"/>
        <end position="373"/>
    </location>
</feature>
<organism evidence="6">
    <name type="scientific">Streptomyces sp. R44</name>
    <dbReference type="NCBI Taxonomy" id="3238633"/>
    <lineage>
        <taxon>Bacteria</taxon>
        <taxon>Bacillati</taxon>
        <taxon>Actinomycetota</taxon>
        <taxon>Actinomycetes</taxon>
        <taxon>Kitasatosporales</taxon>
        <taxon>Streptomycetaceae</taxon>
        <taxon>Streptomyces</taxon>
    </lineage>
</organism>
<evidence type="ECO:0000256" key="3">
    <source>
        <dbReference type="ARBA" id="ARBA00023004"/>
    </source>
</evidence>
<dbReference type="Pfam" id="PF02668">
    <property type="entry name" value="TauD"/>
    <property type="match status" value="1"/>
</dbReference>
<dbReference type="InterPro" id="IPR042098">
    <property type="entry name" value="TauD-like_sf"/>
</dbReference>
<dbReference type="GO" id="GO:0017000">
    <property type="term" value="P:antibiotic biosynthetic process"/>
    <property type="evidence" value="ECO:0007669"/>
    <property type="project" value="UniProtKB-KW"/>
</dbReference>
<dbReference type="SUPFAM" id="SSF51197">
    <property type="entry name" value="Clavaminate synthase-like"/>
    <property type="match status" value="1"/>
</dbReference>
<keyword evidence="6" id="KW-0223">Dioxygenase</keyword>
<evidence type="ECO:0000256" key="4">
    <source>
        <dbReference type="ARBA" id="ARBA00023194"/>
    </source>
</evidence>
<comment type="cofactor">
    <cofactor evidence="1">
        <name>Fe(2+)</name>
        <dbReference type="ChEBI" id="CHEBI:29033"/>
    </cofactor>
</comment>
<dbReference type="RefSeq" id="WP_369147666.1">
    <property type="nucleotide sequence ID" value="NZ_CP163444.1"/>
</dbReference>